<dbReference type="PATRIC" id="fig|1384054.3.peg.1419"/>
<dbReference type="STRING" id="1384054.N790_07045"/>
<evidence type="ECO:0008006" key="4">
    <source>
        <dbReference type="Google" id="ProtNLM"/>
    </source>
</evidence>
<evidence type="ECO:0000256" key="1">
    <source>
        <dbReference type="SAM" id="SignalP"/>
    </source>
</evidence>
<dbReference type="eggNOG" id="ENOG50309GT">
    <property type="taxonomic scope" value="Bacteria"/>
</dbReference>
<sequence>MSPLLRPIAGIVLALAAASAFAQQPPPLYLGEQAKNDASTTALPIVNNRSGEVEAFLLIEGQQREPSALDRILGRTATPSIGAGVVLPLDNGRRVGASLALESNPTLGLLCDNSAVARSVGQLARHCLVANLAPAPAVPLALSRPGLRAQATLEGDRSRVTASLGLNNFEADGPLALPGARFGSANTDLILSLNGAGIEQQDIGLLGEMQVGETGWISIGGTLARARIVGANQLPGSLRPQWNTGTIRLEGGIGDFGGEIVGRVIEVPGSTGSFSNVGIGVTWRAPWQARLSVGAESLMTRGQNPFRSTGDDEEESSRVPYIRYEQDL</sequence>
<organism evidence="2 3">
    <name type="scientific">Arenimonas malthae CC-JY-1</name>
    <dbReference type="NCBI Taxonomy" id="1384054"/>
    <lineage>
        <taxon>Bacteria</taxon>
        <taxon>Pseudomonadati</taxon>
        <taxon>Pseudomonadota</taxon>
        <taxon>Gammaproteobacteria</taxon>
        <taxon>Lysobacterales</taxon>
        <taxon>Lysobacteraceae</taxon>
        <taxon>Arenimonas</taxon>
    </lineage>
</organism>
<dbReference type="OrthoDB" id="5939597at2"/>
<keyword evidence="1" id="KW-0732">Signal</keyword>
<feature type="signal peptide" evidence="1">
    <location>
        <begin position="1"/>
        <end position="22"/>
    </location>
</feature>
<dbReference type="AlphaFoldDB" id="A0A091B5I8"/>
<dbReference type="Proteomes" id="UP000029392">
    <property type="component" value="Unassembled WGS sequence"/>
</dbReference>
<gene>
    <name evidence="2" type="ORF">N790_07045</name>
</gene>
<comment type="caution">
    <text evidence="2">The sequence shown here is derived from an EMBL/GenBank/DDBJ whole genome shotgun (WGS) entry which is preliminary data.</text>
</comment>
<feature type="chain" id="PRO_5001869408" description="Haemolysin activator HlyB C-terminal domain-containing protein" evidence="1">
    <location>
        <begin position="23"/>
        <end position="328"/>
    </location>
</feature>
<evidence type="ECO:0000313" key="3">
    <source>
        <dbReference type="Proteomes" id="UP000029392"/>
    </source>
</evidence>
<protein>
    <recommendedName>
        <fullName evidence="4">Haemolysin activator HlyB C-terminal domain-containing protein</fullName>
    </recommendedName>
</protein>
<dbReference type="EMBL" id="AVCH01000156">
    <property type="protein sequence ID" value="KFN47898.1"/>
    <property type="molecule type" value="Genomic_DNA"/>
</dbReference>
<accession>A0A091B5I8</accession>
<dbReference type="RefSeq" id="WP_043802882.1">
    <property type="nucleotide sequence ID" value="NZ_AVCH01000156.1"/>
</dbReference>
<reference evidence="2 3" key="1">
    <citation type="submission" date="2013-09" db="EMBL/GenBank/DDBJ databases">
        <title>Genome sequencing of Arenimonas malthae.</title>
        <authorList>
            <person name="Chen F."/>
            <person name="Wang G."/>
        </authorList>
    </citation>
    <scope>NUCLEOTIDE SEQUENCE [LARGE SCALE GENOMIC DNA]</scope>
    <source>
        <strain evidence="2 3">CC-JY-1</strain>
    </source>
</reference>
<keyword evidence="3" id="KW-1185">Reference proteome</keyword>
<name>A0A091B5I8_9GAMM</name>
<evidence type="ECO:0000313" key="2">
    <source>
        <dbReference type="EMBL" id="KFN47898.1"/>
    </source>
</evidence>
<proteinExistence type="predicted"/>